<proteinExistence type="predicted"/>
<comment type="caution">
    <text evidence="1">The sequence shown here is derived from an EMBL/GenBank/DDBJ whole genome shotgun (WGS) entry which is preliminary data.</text>
</comment>
<reference evidence="1" key="1">
    <citation type="journal article" date="2023" name="Plant J.">
        <title>The genome of the king protea, Protea cynaroides.</title>
        <authorList>
            <person name="Chang J."/>
            <person name="Duong T.A."/>
            <person name="Schoeman C."/>
            <person name="Ma X."/>
            <person name="Roodt D."/>
            <person name="Barker N."/>
            <person name="Li Z."/>
            <person name="Van de Peer Y."/>
            <person name="Mizrachi E."/>
        </authorList>
    </citation>
    <scope>NUCLEOTIDE SEQUENCE</scope>
    <source>
        <tissue evidence="1">Young leaves</tissue>
    </source>
</reference>
<dbReference type="GO" id="GO:0008610">
    <property type="term" value="P:lipid biosynthetic process"/>
    <property type="evidence" value="ECO:0007669"/>
    <property type="project" value="InterPro"/>
</dbReference>
<dbReference type="AlphaFoldDB" id="A0A9Q0GSK0"/>
<dbReference type="Proteomes" id="UP001141806">
    <property type="component" value="Unassembled WGS sequence"/>
</dbReference>
<dbReference type="PANTHER" id="PTHR43480:SF1">
    <property type="entry name" value="ACYL-[ACYL-CARRIER-PROTEIN]--UDP-N-ACETYLGLUCOSAMINE O-ACYLTRANSFERASE, MITOCHONDRIAL-RELATED"/>
    <property type="match status" value="1"/>
</dbReference>
<gene>
    <name evidence="1" type="ORF">NE237_029587</name>
</gene>
<dbReference type="EMBL" id="JAMYWD010000012">
    <property type="protein sequence ID" value="KAJ4952755.1"/>
    <property type="molecule type" value="Genomic_DNA"/>
</dbReference>
<dbReference type="InterPro" id="IPR010137">
    <property type="entry name" value="Lipid_A_LpxA"/>
</dbReference>
<organism evidence="1 2">
    <name type="scientific">Protea cynaroides</name>
    <dbReference type="NCBI Taxonomy" id="273540"/>
    <lineage>
        <taxon>Eukaryota</taxon>
        <taxon>Viridiplantae</taxon>
        <taxon>Streptophyta</taxon>
        <taxon>Embryophyta</taxon>
        <taxon>Tracheophyta</taxon>
        <taxon>Spermatophyta</taxon>
        <taxon>Magnoliopsida</taxon>
        <taxon>Proteales</taxon>
        <taxon>Proteaceae</taxon>
        <taxon>Protea</taxon>
    </lineage>
</organism>
<sequence>MYLRDATLAGMNKCHRPAIQDENKFDVSLVTNFTFILPSAIVHPVAITGKVFQSVLSVLLIPLQRMEMLFLIWVKIGAIVSEDLPGFTVIGCNNIIGHPSVVGMKCQDMKCKQIFWSIVAPTLIESFNGQQKSLKSIRK</sequence>
<evidence type="ECO:0000313" key="2">
    <source>
        <dbReference type="Proteomes" id="UP001141806"/>
    </source>
</evidence>
<dbReference type="PANTHER" id="PTHR43480">
    <property type="entry name" value="ACYL-[ACYL-CARRIER-PROTEIN]--UDP-N-ACETYLGLUCOSAMINE O-ACYLTRANSFERASE"/>
    <property type="match status" value="1"/>
</dbReference>
<dbReference type="GO" id="GO:0008780">
    <property type="term" value="F:acyl-[acyl-carrier-protein]-UDP-N-acetylglucosamine O-acyltransferase activity"/>
    <property type="evidence" value="ECO:0007669"/>
    <property type="project" value="InterPro"/>
</dbReference>
<evidence type="ECO:0000313" key="1">
    <source>
        <dbReference type="EMBL" id="KAJ4952755.1"/>
    </source>
</evidence>
<dbReference type="OrthoDB" id="1747770at2759"/>
<accession>A0A9Q0GSK0</accession>
<name>A0A9Q0GSK0_9MAGN</name>
<protein>
    <submittedName>
        <fullName evidence="1">Uncharacterized protein</fullName>
    </submittedName>
</protein>
<keyword evidence="2" id="KW-1185">Reference proteome</keyword>